<comment type="subcellular location">
    <subcellularLocation>
        <location evidence="1">Mitochondrion</location>
    </subcellularLocation>
</comment>
<dbReference type="OrthoDB" id="509901at2759"/>
<dbReference type="PRINTS" id="PR00904">
    <property type="entry name" value="FRATAXIN"/>
</dbReference>
<dbReference type="HOGENOM" id="CLU_080880_0_0_1"/>
<comment type="similarity">
    <text evidence="2">Belongs to the frataxin family.</text>
</comment>
<dbReference type="STRING" id="348802.A0A0D2D630"/>
<evidence type="ECO:0000313" key="15">
    <source>
        <dbReference type="Proteomes" id="UP000054342"/>
    </source>
</evidence>
<evidence type="ECO:0000256" key="13">
    <source>
        <dbReference type="SAM" id="MobiDB-lite"/>
    </source>
</evidence>
<keyword evidence="5" id="KW-0813">Transport</keyword>
<dbReference type="SUPFAM" id="SSF55387">
    <property type="entry name" value="Frataxin/Nqo15-like"/>
    <property type="match status" value="1"/>
</dbReference>
<name>A0A0D2D630_9EURO</name>
<keyword evidence="7" id="KW-0809">Transit peptide</keyword>
<feature type="compositionally biased region" description="Gly residues" evidence="13">
    <location>
        <begin position="221"/>
        <end position="233"/>
    </location>
</feature>
<dbReference type="PROSITE" id="PS50810">
    <property type="entry name" value="FRATAXIN_2"/>
    <property type="match status" value="1"/>
</dbReference>
<keyword evidence="15" id="KW-1185">Reference proteome</keyword>
<dbReference type="InterPro" id="IPR002908">
    <property type="entry name" value="Frataxin/CyaY"/>
</dbReference>
<keyword evidence="4" id="KW-0409">Iron storage</keyword>
<evidence type="ECO:0000256" key="5">
    <source>
        <dbReference type="ARBA" id="ARBA00022448"/>
    </source>
</evidence>
<sequence>MKAATLLRSARASTTRTITRSSRFTSTSIRSSKPASATSIYARTLVSSPATRAFCSSPVTFKGIQPDSSEPQPPNTESPDHSTHAAQLSDAEYHEIADQYLDTLVLALEELSEKATDGVEVEFSAGVLTVTHPKSGTYVLNKQPPNKQIWLSSPVSGPKRFDWVISGAGQHEKEDSTIDAGDDGSGGRWVYLRDGTQLSELLKKELGVEVTKEGESDVVGGREGPGGQGSSLE</sequence>
<dbReference type="NCBIfam" id="TIGR03421">
    <property type="entry name" value="FeS_CyaY"/>
    <property type="match status" value="1"/>
</dbReference>
<dbReference type="InterPro" id="IPR036524">
    <property type="entry name" value="Frataxin/CyaY_sf"/>
</dbReference>
<dbReference type="PROSITE" id="PS01344">
    <property type="entry name" value="FRATAXIN_1"/>
    <property type="match status" value="1"/>
</dbReference>
<dbReference type="InterPro" id="IPR020895">
    <property type="entry name" value="Frataxin_CS"/>
</dbReference>
<dbReference type="GO" id="GO:0006879">
    <property type="term" value="P:intracellular iron ion homeostasis"/>
    <property type="evidence" value="ECO:0007669"/>
    <property type="project" value="UniProtKB-KW"/>
</dbReference>
<dbReference type="GO" id="GO:0005739">
    <property type="term" value="C:mitochondrion"/>
    <property type="evidence" value="ECO:0007669"/>
    <property type="project" value="UniProtKB-SubCell"/>
</dbReference>
<gene>
    <name evidence="14" type="ORF">PV05_02356</name>
</gene>
<comment type="catalytic activity">
    <reaction evidence="12">
        <text>4 Fe(2+) + O2 + 4 H(+) = 4 Fe(3+) + 2 H2O</text>
        <dbReference type="Rhea" id="RHEA:11148"/>
        <dbReference type="ChEBI" id="CHEBI:15377"/>
        <dbReference type="ChEBI" id="CHEBI:15378"/>
        <dbReference type="ChEBI" id="CHEBI:15379"/>
        <dbReference type="ChEBI" id="CHEBI:29033"/>
        <dbReference type="ChEBI" id="CHEBI:29034"/>
        <dbReference type="EC" id="1.16.3.1"/>
    </reaction>
</comment>
<dbReference type="FunFam" id="3.30.920.10:FF:000004">
    <property type="entry name" value="Mitochondrial chaperone Frataxin"/>
    <property type="match status" value="1"/>
</dbReference>
<dbReference type="EC" id="1.16.3.1" evidence="3"/>
<feature type="region of interest" description="Disordered" evidence="13">
    <location>
        <begin position="1"/>
        <end position="36"/>
    </location>
</feature>
<evidence type="ECO:0000256" key="11">
    <source>
        <dbReference type="ARBA" id="ARBA00023128"/>
    </source>
</evidence>
<dbReference type="PANTHER" id="PTHR16821">
    <property type="entry name" value="FRATAXIN"/>
    <property type="match status" value="1"/>
</dbReference>
<dbReference type="Proteomes" id="UP000054342">
    <property type="component" value="Unassembled WGS sequence"/>
</dbReference>
<dbReference type="GO" id="GO:0008198">
    <property type="term" value="F:ferrous iron binding"/>
    <property type="evidence" value="ECO:0007669"/>
    <property type="project" value="TreeGrafter"/>
</dbReference>
<evidence type="ECO:0000256" key="1">
    <source>
        <dbReference type="ARBA" id="ARBA00004173"/>
    </source>
</evidence>
<dbReference type="GO" id="GO:0051537">
    <property type="term" value="F:2 iron, 2 sulfur cluster binding"/>
    <property type="evidence" value="ECO:0007669"/>
    <property type="project" value="TreeGrafter"/>
</dbReference>
<dbReference type="GeneID" id="25324264"/>
<dbReference type="GO" id="GO:0008199">
    <property type="term" value="F:ferric iron binding"/>
    <property type="evidence" value="ECO:0007669"/>
    <property type="project" value="InterPro"/>
</dbReference>
<evidence type="ECO:0000256" key="9">
    <source>
        <dbReference type="ARBA" id="ARBA00023004"/>
    </source>
</evidence>
<reference evidence="14 15" key="1">
    <citation type="submission" date="2015-01" db="EMBL/GenBank/DDBJ databases">
        <title>The Genome Sequence of Exophiala xenobiotica CBS118157.</title>
        <authorList>
            <consortium name="The Broad Institute Genomics Platform"/>
            <person name="Cuomo C."/>
            <person name="de Hoog S."/>
            <person name="Gorbushina A."/>
            <person name="Stielow B."/>
            <person name="Teixiera M."/>
            <person name="Abouelleil A."/>
            <person name="Chapman S.B."/>
            <person name="Priest M."/>
            <person name="Young S.K."/>
            <person name="Wortman J."/>
            <person name="Nusbaum C."/>
            <person name="Birren B."/>
        </authorList>
    </citation>
    <scope>NUCLEOTIDE SEQUENCE [LARGE SCALE GENOMIC DNA]</scope>
    <source>
        <strain evidence="14 15">CBS 118157</strain>
    </source>
</reference>
<dbReference type="Gene3D" id="3.30.920.10">
    <property type="entry name" value="Frataxin/CyaY"/>
    <property type="match status" value="1"/>
</dbReference>
<evidence type="ECO:0000313" key="14">
    <source>
        <dbReference type="EMBL" id="KIW57797.1"/>
    </source>
</evidence>
<accession>A0A0D2D630</accession>
<evidence type="ECO:0000256" key="2">
    <source>
        <dbReference type="ARBA" id="ARBA00008183"/>
    </source>
</evidence>
<keyword evidence="8" id="KW-0560">Oxidoreductase</keyword>
<dbReference type="AlphaFoldDB" id="A0A0D2D630"/>
<dbReference type="InterPro" id="IPR017789">
    <property type="entry name" value="Frataxin"/>
</dbReference>
<dbReference type="RefSeq" id="XP_013318381.1">
    <property type="nucleotide sequence ID" value="XM_013462927.1"/>
</dbReference>
<feature type="compositionally biased region" description="Low complexity" evidence="13">
    <location>
        <begin position="1"/>
        <end position="32"/>
    </location>
</feature>
<dbReference type="EMBL" id="KN847318">
    <property type="protein sequence ID" value="KIW57797.1"/>
    <property type="molecule type" value="Genomic_DNA"/>
</dbReference>
<dbReference type="GO" id="GO:0006826">
    <property type="term" value="P:iron ion transport"/>
    <property type="evidence" value="ECO:0007669"/>
    <property type="project" value="UniProtKB-KW"/>
</dbReference>
<evidence type="ECO:0000256" key="3">
    <source>
        <dbReference type="ARBA" id="ARBA00013107"/>
    </source>
</evidence>
<dbReference type="Pfam" id="PF01491">
    <property type="entry name" value="Frataxin_Cyay"/>
    <property type="match status" value="1"/>
</dbReference>
<feature type="region of interest" description="Disordered" evidence="13">
    <location>
        <begin position="209"/>
        <end position="233"/>
    </location>
</feature>
<dbReference type="PANTHER" id="PTHR16821:SF2">
    <property type="entry name" value="FRATAXIN, MITOCHONDRIAL"/>
    <property type="match status" value="1"/>
</dbReference>
<keyword evidence="9" id="KW-0408">Iron</keyword>
<evidence type="ECO:0000256" key="7">
    <source>
        <dbReference type="ARBA" id="ARBA00022946"/>
    </source>
</evidence>
<evidence type="ECO:0000256" key="6">
    <source>
        <dbReference type="ARBA" id="ARBA00022496"/>
    </source>
</evidence>
<dbReference type="GO" id="GO:0004322">
    <property type="term" value="F:ferroxidase activity"/>
    <property type="evidence" value="ECO:0007669"/>
    <property type="project" value="UniProtKB-EC"/>
</dbReference>
<dbReference type="NCBIfam" id="TIGR03422">
    <property type="entry name" value="mito_frataxin"/>
    <property type="match status" value="1"/>
</dbReference>
<evidence type="ECO:0000256" key="4">
    <source>
        <dbReference type="ARBA" id="ARBA00022434"/>
    </source>
</evidence>
<dbReference type="GO" id="GO:0016226">
    <property type="term" value="P:iron-sulfur cluster assembly"/>
    <property type="evidence" value="ECO:0007669"/>
    <property type="project" value="InterPro"/>
</dbReference>
<evidence type="ECO:0000256" key="12">
    <source>
        <dbReference type="ARBA" id="ARBA00047990"/>
    </source>
</evidence>
<proteinExistence type="inferred from homology"/>
<keyword evidence="11" id="KW-0496">Mitochondrion</keyword>
<evidence type="ECO:0000256" key="10">
    <source>
        <dbReference type="ARBA" id="ARBA00023065"/>
    </source>
</evidence>
<keyword evidence="6" id="KW-0410">Iron transport</keyword>
<protein>
    <recommendedName>
        <fullName evidence="3">ferroxidase</fullName>
        <ecNumber evidence="3">1.16.3.1</ecNumber>
    </recommendedName>
</protein>
<dbReference type="GO" id="GO:0034986">
    <property type="term" value="F:iron chaperone activity"/>
    <property type="evidence" value="ECO:0007669"/>
    <property type="project" value="TreeGrafter"/>
</dbReference>
<keyword evidence="10" id="KW-0406">Ion transport</keyword>
<evidence type="ECO:0000256" key="8">
    <source>
        <dbReference type="ARBA" id="ARBA00023002"/>
    </source>
</evidence>
<feature type="region of interest" description="Disordered" evidence="13">
    <location>
        <begin position="59"/>
        <end position="85"/>
    </location>
</feature>
<dbReference type="SMART" id="SM01219">
    <property type="entry name" value="Frataxin_Cyay"/>
    <property type="match status" value="1"/>
</dbReference>
<organism evidence="14 15">
    <name type="scientific">Exophiala xenobiotica</name>
    <dbReference type="NCBI Taxonomy" id="348802"/>
    <lineage>
        <taxon>Eukaryota</taxon>
        <taxon>Fungi</taxon>
        <taxon>Dikarya</taxon>
        <taxon>Ascomycota</taxon>
        <taxon>Pezizomycotina</taxon>
        <taxon>Eurotiomycetes</taxon>
        <taxon>Chaetothyriomycetidae</taxon>
        <taxon>Chaetothyriales</taxon>
        <taxon>Herpotrichiellaceae</taxon>
        <taxon>Exophiala</taxon>
    </lineage>
</organism>